<name>A0AAV0EVP0_9ASTE</name>
<dbReference type="EMBL" id="CAMAPF010000947">
    <property type="protein sequence ID" value="CAH9127339.1"/>
    <property type="molecule type" value="Genomic_DNA"/>
</dbReference>
<evidence type="ECO:0000313" key="1">
    <source>
        <dbReference type="EMBL" id="CAH9127339.1"/>
    </source>
</evidence>
<evidence type="ECO:0000313" key="2">
    <source>
        <dbReference type="Proteomes" id="UP001152523"/>
    </source>
</evidence>
<dbReference type="Proteomes" id="UP001152523">
    <property type="component" value="Unassembled WGS sequence"/>
</dbReference>
<keyword evidence="2" id="KW-1185">Reference proteome</keyword>
<organism evidence="1 2">
    <name type="scientific">Cuscuta epithymum</name>
    <dbReference type="NCBI Taxonomy" id="186058"/>
    <lineage>
        <taxon>Eukaryota</taxon>
        <taxon>Viridiplantae</taxon>
        <taxon>Streptophyta</taxon>
        <taxon>Embryophyta</taxon>
        <taxon>Tracheophyta</taxon>
        <taxon>Spermatophyta</taxon>
        <taxon>Magnoliopsida</taxon>
        <taxon>eudicotyledons</taxon>
        <taxon>Gunneridae</taxon>
        <taxon>Pentapetalae</taxon>
        <taxon>asterids</taxon>
        <taxon>lamiids</taxon>
        <taxon>Solanales</taxon>
        <taxon>Convolvulaceae</taxon>
        <taxon>Cuscuteae</taxon>
        <taxon>Cuscuta</taxon>
        <taxon>Cuscuta subgen. Cuscuta</taxon>
    </lineage>
</organism>
<proteinExistence type="predicted"/>
<gene>
    <name evidence="1" type="ORF">CEPIT_LOCUS28239</name>
</gene>
<comment type="caution">
    <text evidence="1">The sequence shown here is derived from an EMBL/GenBank/DDBJ whole genome shotgun (WGS) entry which is preliminary data.</text>
</comment>
<reference evidence="1" key="1">
    <citation type="submission" date="2022-07" db="EMBL/GenBank/DDBJ databases">
        <authorList>
            <person name="Macas J."/>
            <person name="Novak P."/>
            <person name="Neumann P."/>
        </authorList>
    </citation>
    <scope>NUCLEOTIDE SEQUENCE</scope>
</reference>
<protein>
    <submittedName>
        <fullName evidence="1">Uncharacterized protein</fullName>
    </submittedName>
</protein>
<accession>A0AAV0EVP0</accession>
<sequence>MTASEGQSLGGSASSSYQ</sequence>
<dbReference type="AlphaFoldDB" id="A0AAV0EVP0"/>